<feature type="region of interest" description="Disordered" evidence="1">
    <location>
        <begin position="96"/>
        <end position="117"/>
    </location>
</feature>
<evidence type="ECO:0000313" key="3">
    <source>
        <dbReference type="Proteomes" id="UP001178507"/>
    </source>
</evidence>
<evidence type="ECO:0000313" key="2">
    <source>
        <dbReference type="EMBL" id="CAJ1376291.1"/>
    </source>
</evidence>
<keyword evidence="3" id="KW-1185">Reference proteome</keyword>
<feature type="compositionally biased region" description="Basic and acidic residues" evidence="1">
    <location>
        <begin position="98"/>
        <end position="117"/>
    </location>
</feature>
<dbReference type="Proteomes" id="UP001178507">
    <property type="component" value="Unassembled WGS sequence"/>
</dbReference>
<comment type="caution">
    <text evidence="2">The sequence shown here is derived from an EMBL/GenBank/DDBJ whole genome shotgun (WGS) entry which is preliminary data.</text>
</comment>
<reference evidence="2" key="1">
    <citation type="submission" date="2023-08" db="EMBL/GenBank/DDBJ databases">
        <authorList>
            <person name="Chen Y."/>
            <person name="Shah S."/>
            <person name="Dougan E. K."/>
            <person name="Thang M."/>
            <person name="Chan C."/>
        </authorList>
    </citation>
    <scope>NUCLEOTIDE SEQUENCE</scope>
</reference>
<evidence type="ECO:0000256" key="1">
    <source>
        <dbReference type="SAM" id="MobiDB-lite"/>
    </source>
</evidence>
<proteinExistence type="predicted"/>
<organism evidence="2 3">
    <name type="scientific">Effrenium voratum</name>
    <dbReference type="NCBI Taxonomy" id="2562239"/>
    <lineage>
        <taxon>Eukaryota</taxon>
        <taxon>Sar</taxon>
        <taxon>Alveolata</taxon>
        <taxon>Dinophyceae</taxon>
        <taxon>Suessiales</taxon>
        <taxon>Symbiodiniaceae</taxon>
        <taxon>Effrenium</taxon>
    </lineage>
</organism>
<dbReference type="AlphaFoldDB" id="A0AA36MLD7"/>
<gene>
    <name evidence="2" type="ORF">EVOR1521_LOCUS5386</name>
</gene>
<name>A0AA36MLD7_9DINO</name>
<dbReference type="EMBL" id="CAUJNA010000379">
    <property type="protein sequence ID" value="CAJ1376291.1"/>
    <property type="molecule type" value="Genomic_DNA"/>
</dbReference>
<protein>
    <submittedName>
        <fullName evidence="2">Uncharacterized protein</fullName>
    </submittedName>
</protein>
<accession>A0AA36MLD7</accession>
<sequence length="117" mass="13402">MYLFSKDLARSLCGHDWIQSLIVPKLRKAMQQTSVRRILRTSEYHGEIRWRDEFLVEEDGVCPSTVPARMFGLCADMFQSACAESKPSACGEPIQVSPDRDQHHERCHGSFKVDMKS</sequence>